<name>A0A918DJJ4_9ALTE</name>
<dbReference type="Proteomes" id="UP000606935">
    <property type="component" value="Unassembled WGS sequence"/>
</dbReference>
<protein>
    <recommendedName>
        <fullName evidence="2">Amidohydrolase 3 domain-containing protein</fullName>
    </recommendedName>
</protein>
<feature type="chain" id="PRO_5037253349" description="Amidohydrolase 3 domain-containing protein" evidence="1">
    <location>
        <begin position="19"/>
        <end position="142"/>
    </location>
</feature>
<sequence length="142" mass="15095">MRYFSNRTLALVATAFLAAGCGKNVSKTPEADTLYFGGAILTMEGDTPQYAEALLVKNGRILFVGKLDEADNIATAKHRIDLAGKTMLPGFIDAHGHIFNTGIQKLSANLLPPPDGEGADVAVIFLYAYLLLGGLASRRNLG</sequence>
<dbReference type="Pfam" id="PF07969">
    <property type="entry name" value="Amidohydro_3"/>
    <property type="match status" value="1"/>
</dbReference>
<dbReference type="PROSITE" id="PS51257">
    <property type="entry name" value="PROKAR_LIPOPROTEIN"/>
    <property type="match status" value="1"/>
</dbReference>
<dbReference type="InterPro" id="IPR013108">
    <property type="entry name" value="Amidohydro_3"/>
</dbReference>
<dbReference type="PANTHER" id="PTHR22642:SF2">
    <property type="entry name" value="PROTEIN LONG AFTER FAR-RED 3"/>
    <property type="match status" value="1"/>
</dbReference>
<feature type="signal peptide" evidence="1">
    <location>
        <begin position="1"/>
        <end position="18"/>
    </location>
</feature>
<evidence type="ECO:0000259" key="2">
    <source>
        <dbReference type="Pfam" id="PF07969"/>
    </source>
</evidence>
<feature type="domain" description="Amidohydrolase 3" evidence="2">
    <location>
        <begin position="80"/>
        <end position="115"/>
    </location>
</feature>
<reference evidence="3" key="1">
    <citation type="journal article" date="2014" name="Int. J. Syst. Evol. Microbiol.">
        <title>Complete genome sequence of Corynebacterium casei LMG S-19264T (=DSM 44701T), isolated from a smear-ripened cheese.</title>
        <authorList>
            <consortium name="US DOE Joint Genome Institute (JGI-PGF)"/>
            <person name="Walter F."/>
            <person name="Albersmeier A."/>
            <person name="Kalinowski J."/>
            <person name="Ruckert C."/>
        </authorList>
    </citation>
    <scope>NUCLEOTIDE SEQUENCE</scope>
    <source>
        <strain evidence="3">CGMCC 1.7086</strain>
    </source>
</reference>
<dbReference type="PANTHER" id="PTHR22642">
    <property type="entry name" value="IMIDAZOLONEPROPIONASE"/>
    <property type="match status" value="1"/>
</dbReference>
<organism evidence="3 4">
    <name type="scientific">Bowmanella pacifica</name>
    <dbReference type="NCBI Taxonomy" id="502051"/>
    <lineage>
        <taxon>Bacteria</taxon>
        <taxon>Pseudomonadati</taxon>
        <taxon>Pseudomonadota</taxon>
        <taxon>Gammaproteobacteria</taxon>
        <taxon>Alteromonadales</taxon>
        <taxon>Alteromonadaceae</taxon>
        <taxon>Bowmanella</taxon>
    </lineage>
</organism>
<dbReference type="InterPro" id="IPR011059">
    <property type="entry name" value="Metal-dep_hydrolase_composite"/>
</dbReference>
<proteinExistence type="predicted"/>
<keyword evidence="1" id="KW-0732">Signal</keyword>
<dbReference type="RefSeq" id="WP_229702200.1">
    <property type="nucleotide sequence ID" value="NZ_BMLS01000003.1"/>
</dbReference>
<gene>
    <name evidence="3" type="ORF">GCM10010982_23220</name>
</gene>
<evidence type="ECO:0000313" key="3">
    <source>
        <dbReference type="EMBL" id="GGO70226.1"/>
    </source>
</evidence>
<dbReference type="GO" id="GO:0016810">
    <property type="term" value="F:hydrolase activity, acting on carbon-nitrogen (but not peptide) bonds"/>
    <property type="evidence" value="ECO:0007669"/>
    <property type="project" value="InterPro"/>
</dbReference>
<accession>A0A918DJJ4</accession>
<evidence type="ECO:0000256" key="1">
    <source>
        <dbReference type="SAM" id="SignalP"/>
    </source>
</evidence>
<comment type="caution">
    <text evidence="3">The sequence shown here is derived from an EMBL/GenBank/DDBJ whole genome shotgun (WGS) entry which is preliminary data.</text>
</comment>
<dbReference type="EMBL" id="BMLS01000003">
    <property type="protein sequence ID" value="GGO70226.1"/>
    <property type="molecule type" value="Genomic_DNA"/>
</dbReference>
<keyword evidence="4" id="KW-1185">Reference proteome</keyword>
<dbReference type="AlphaFoldDB" id="A0A918DJJ4"/>
<dbReference type="Gene3D" id="3.20.20.140">
    <property type="entry name" value="Metal-dependent hydrolases"/>
    <property type="match status" value="1"/>
</dbReference>
<reference evidence="3" key="2">
    <citation type="submission" date="2020-09" db="EMBL/GenBank/DDBJ databases">
        <authorList>
            <person name="Sun Q."/>
            <person name="Zhou Y."/>
        </authorList>
    </citation>
    <scope>NUCLEOTIDE SEQUENCE</scope>
    <source>
        <strain evidence="3">CGMCC 1.7086</strain>
    </source>
</reference>
<dbReference type="Gene3D" id="2.30.40.10">
    <property type="entry name" value="Urease, subunit C, domain 1"/>
    <property type="match status" value="1"/>
</dbReference>
<evidence type="ECO:0000313" key="4">
    <source>
        <dbReference type="Proteomes" id="UP000606935"/>
    </source>
</evidence>
<dbReference type="SUPFAM" id="SSF51338">
    <property type="entry name" value="Composite domain of metallo-dependent hydrolases"/>
    <property type="match status" value="1"/>
</dbReference>